<keyword evidence="1" id="KW-0175">Coiled coil</keyword>
<protein>
    <submittedName>
        <fullName evidence="3">Uncharacterized protein</fullName>
    </submittedName>
</protein>
<evidence type="ECO:0000313" key="3">
    <source>
        <dbReference type="EMBL" id="KPI86224.1"/>
    </source>
</evidence>
<gene>
    <name evidence="3" type="ORF">ABL78_4697</name>
</gene>
<dbReference type="AlphaFoldDB" id="A0A0N1IK05"/>
<feature type="compositionally biased region" description="Basic and acidic residues" evidence="2">
    <location>
        <begin position="385"/>
        <end position="401"/>
    </location>
</feature>
<organism evidence="3 4">
    <name type="scientific">Leptomonas seymouri</name>
    <dbReference type="NCBI Taxonomy" id="5684"/>
    <lineage>
        <taxon>Eukaryota</taxon>
        <taxon>Discoba</taxon>
        <taxon>Euglenozoa</taxon>
        <taxon>Kinetoplastea</taxon>
        <taxon>Metakinetoplastina</taxon>
        <taxon>Trypanosomatida</taxon>
        <taxon>Trypanosomatidae</taxon>
        <taxon>Leishmaniinae</taxon>
        <taxon>Leptomonas</taxon>
    </lineage>
</organism>
<feature type="compositionally biased region" description="Basic and acidic residues" evidence="2">
    <location>
        <begin position="64"/>
        <end position="78"/>
    </location>
</feature>
<keyword evidence="4" id="KW-1185">Reference proteome</keyword>
<evidence type="ECO:0000313" key="4">
    <source>
        <dbReference type="Proteomes" id="UP000038009"/>
    </source>
</evidence>
<dbReference type="OrthoDB" id="271468at2759"/>
<feature type="region of interest" description="Disordered" evidence="2">
    <location>
        <begin position="274"/>
        <end position="296"/>
    </location>
</feature>
<dbReference type="VEuPathDB" id="TriTrypDB:Lsey_0141_0020"/>
<dbReference type="EMBL" id="LJSK01000141">
    <property type="protein sequence ID" value="KPI86224.1"/>
    <property type="molecule type" value="Genomic_DNA"/>
</dbReference>
<feature type="region of interest" description="Disordered" evidence="2">
    <location>
        <begin position="351"/>
        <end position="405"/>
    </location>
</feature>
<accession>A0A0N1IK05</accession>
<proteinExistence type="predicted"/>
<comment type="caution">
    <text evidence="3">The sequence shown here is derived from an EMBL/GenBank/DDBJ whole genome shotgun (WGS) entry which is preliminary data.</text>
</comment>
<dbReference type="OMA" id="ATTKYHG"/>
<dbReference type="Proteomes" id="UP000038009">
    <property type="component" value="Unassembled WGS sequence"/>
</dbReference>
<sequence>MIFGDREPPARPGGRALVPSHAKGGLICGPTGLMPSTAHKGIAASGSVLHRRFGTGVRAGAPSETERRQGRHHLDPHHFTNLSDEAKREEGRYGRAHVASERWQQAAAYYATKQPSVVQPPGDDANLYLKSYYYTPLSKAESKAFQTKRPVSGSRPDAQSTSFQVAEARLRQLEREHPEYKEEVEKVLREQRGDYEIVKTQKKLARKAAVVDYAKSSDARLKQIEATTKYHGAPDLGSPMPSIEQNVPYALDGSHCRKDTQLTSNSHVRLYGERNRCSSPASPPVKACDRSLRKGPAPYDSVDISQEHYPSPPPVGVRQGIYAKPMMVHINERHHGQCGEDADTLALKRARAKSGASQSQERHPDFIFGPGPTLSPPRPTLAQRTEARWKSQEHRTEERRVGKALYPQSHKLTSLW</sequence>
<name>A0A0N1IK05_LEPSE</name>
<feature type="coiled-coil region" evidence="1">
    <location>
        <begin position="163"/>
        <end position="190"/>
    </location>
</feature>
<feature type="region of interest" description="Disordered" evidence="2">
    <location>
        <begin position="59"/>
        <end position="78"/>
    </location>
</feature>
<evidence type="ECO:0000256" key="1">
    <source>
        <dbReference type="SAM" id="Coils"/>
    </source>
</evidence>
<evidence type="ECO:0000256" key="2">
    <source>
        <dbReference type="SAM" id="MobiDB-lite"/>
    </source>
</evidence>
<reference evidence="3 4" key="1">
    <citation type="journal article" date="2015" name="PLoS Pathog.">
        <title>Leptomonas seymouri: Adaptations to the Dixenous Life Cycle Analyzed by Genome Sequencing, Transcriptome Profiling and Co-infection with Leishmania donovani.</title>
        <authorList>
            <person name="Kraeva N."/>
            <person name="Butenko A."/>
            <person name="Hlavacova J."/>
            <person name="Kostygov A."/>
            <person name="Myskova J."/>
            <person name="Grybchuk D."/>
            <person name="Lestinova T."/>
            <person name="Votypka J."/>
            <person name="Volf P."/>
            <person name="Opperdoes F."/>
            <person name="Flegontov P."/>
            <person name="Lukes J."/>
            <person name="Yurchenko V."/>
        </authorList>
    </citation>
    <scope>NUCLEOTIDE SEQUENCE [LARGE SCALE GENOMIC DNA]</scope>
    <source>
        <strain evidence="3 4">ATCC 30220</strain>
    </source>
</reference>